<comment type="similarity">
    <text evidence="2 10">Belongs to the LolA family.</text>
</comment>
<evidence type="ECO:0000256" key="9">
    <source>
        <dbReference type="ARBA" id="ARBA00023186"/>
    </source>
</evidence>
<evidence type="ECO:0000313" key="12">
    <source>
        <dbReference type="Proteomes" id="UP000636453"/>
    </source>
</evidence>
<dbReference type="InterPro" id="IPR018323">
    <property type="entry name" value="OM_lipoprot_carrier_LolA_Pbac"/>
</dbReference>
<dbReference type="HAMAP" id="MF_00240">
    <property type="entry name" value="LolA"/>
    <property type="match status" value="1"/>
</dbReference>
<gene>
    <name evidence="10 11" type="primary">lolA</name>
    <name evidence="11" type="ORF">GCM10007167_04420</name>
</gene>
<keyword evidence="12" id="KW-1185">Reference proteome</keyword>
<comment type="subcellular location">
    <subcellularLocation>
        <location evidence="1 10">Periplasm</location>
    </subcellularLocation>
</comment>
<evidence type="ECO:0000256" key="4">
    <source>
        <dbReference type="ARBA" id="ARBA00014035"/>
    </source>
</evidence>
<keyword evidence="7 10" id="KW-0574">Periplasm</keyword>
<reference evidence="11" key="2">
    <citation type="submission" date="2020-09" db="EMBL/GenBank/DDBJ databases">
        <authorList>
            <person name="Sun Q."/>
            <person name="Kim S."/>
        </authorList>
    </citation>
    <scope>NUCLEOTIDE SEQUENCE</scope>
    <source>
        <strain evidence="11">KCTC 32020</strain>
    </source>
</reference>
<dbReference type="GO" id="GO:0044874">
    <property type="term" value="P:lipoprotein localization to outer membrane"/>
    <property type="evidence" value="ECO:0007669"/>
    <property type="project" value="UniProtKB-UniRule"/>
</dbReference>
<dbReference type="EMBL" id="BNCF01000001">
    <property type="protein sequence ID" value="GHE26344.1"/>
    <property type="molecule type" value="Genomic_DNA"/>
</dbReference>
<keyword evidence="5 10" id="KW-0813">Transport</keyword>
<organism evidence="11 12">
    <name type="scientific">Vulcaniibacterium thermophilum</name>
    <dbReference type="NCBI Taxonomy" id="1169913"/>
    <lineage>
        <taxon>Bacteria</taxon>
        <taxon>Pseudomonadati</taxon>
        <taxon>Pseudomonadota</taxon>
        <taxon>Gammaproteobacteria</taxon>
        <taxon>Lysobacterales</taxon>
        <taxon>Lysobacteraceae</taxon>
        <taxon>Vulcaniibacterium</taxon>
    </lineage>
</organism>
<feature type="signal peptide" evidence="10">
    <location>
        <begin position="1"/>
        <end position="20"/>
    </location>
</feature>
<keyword evidence="8 10" id="KW-0653">Protein transport</keyword>
<dbReference type="NCBIfam" id="TIGR00547">
    <property type="entry name" value="lolA"/>
    <property type="match status" value="1"/>
</dbReference>
<proteinExistence type="inferred from homology"/>
<comment type="caution">
    <text evidence="11">The sequence shown here is derived from an EMBL/GenBank/DDBJ whole genome shotgun (WGS) entry which is preliminary data.</text>
</comment>
<sequence precursor="true">MLKLGASLALSLVIVAPAWAGARDDLAAFTRGLKGLEGRFTQQVFDSRGKVKETASGTVALSAPRLFRWEYTKPYPQLILADGRKVWNYEPDLEQVTVRAQGPEEQNHPLSALIDPGRLDRQFTVQEEGARDGLEWLALTPKQGEDAGFRSARLGFARGQLGVLEIVDAAGQRTVIRFDGWKRNPAFAASRFRFAPPKGVDVIGEG</sequence>
<dbReference type="SUPFAM" id="SSF89392">
    <property type="entry name" value="Prokaryotic lipoproteins and lipoprotein localization factors"/>
    <property type="match status" value="1"/>
</dbReference>
<dbReference type="Gene3D" id="2.50.20.10">
    <property type="entry name" value="Lipoprotein localisation LolA/LolB/LppX"/>
    <property type="match status" value="1"/>
</dbReference>
<reference evidence="11" key="1">
    <citation type="journal article" date="2014" name="Int. J. Syst. Evol. Microbiol.">
        <title>Complete genome sequence of Corynebacterium casei LMG S-19264T (=DSM 44701T), isolated from a smear-ripened cheese.</title>
        <authorList>
            <consortium name="US DOE Joint Genome Institute (JGI-PGF)"/>
            <person name="Walter F."/>
            <person name="Albersmeier A."/>
            <person name="Kalinowski J."/>
            <person name="Ruckert C."/>
        </authorList>
    </citation>
    <scope>NUCLEOTIDE SEQUENCE</scope>
    <source>
        <strain evidence="11">KCTC 32020</strain>
    </source>
</reference>
<accession>A0A918YVY5</accession>
<evidence type="ECO:0000256" key="7">
    <source>
        <dbReference type="ARBA" id="ARBA00022764"/>
    </source>
</evidence>
<keyword evidence="6 10" id="KW-0732">Signal</keyword>
<dbReference type="CDD" id="cd16325">
    <property type="entry name" value="LolA"/>
    <property type="match status" value="1"/>
</dbReference>
<dbReference type="PANTHER" id="PTHR35869:SF1">
    <property type="entry name" value="OUTER-MEMBRANE LIPOPROTEIN CARRIER PROTEIN"/>
    <property type="match status" value="1"/>
</dbReference>
<dbReference type="GO" id="GO:0042953">
    <property type="term" value="P:lipoprotein transport"/>
    <property type="evidence" value="ECO:0007669"/>
    <property type="project" value="InterPro"/>
</dbReference>
<dbReference type="Proteomes" id="UP000636453">
    <property type="component" value="Unassembled WGS sequence"/>
</dbReference>
<dbReference type="PANTHER" id="PTHR35869">
    <property type="entry name" value="OUTER-MEMBRANE LIPOPROTEIN CARRIER PROTEIN"/>
    <property type="match status" value="1"/>
</dbReference>
<keyword evidence="11" id="KW-0449">Lipoprotein</keyword>
<dbReference type="InterPro" id="IPR029046">
    <property type="entry name" value="LolA/LolB/LppX"/>
</dbReference>
<feature type="chain" id="PRO_5038182785" description="Outer-membrane lipoprotein carrier protein" evidence="10">
    <location>
        <begin position="21"/>
        <end position="206"/>
    </location>
</feature>
<evidence type="ECO:0000256" key="2">
    <source>
        <dbReference type="ARBA" id="ARBA00007615"/>
    </source>
</evidence>
<protein>
    <recommendedName>
        <fullName evidence="4 10">Outer-membrane lipoprotein carrier protein</fullName>
    </recommendedName>
</protein>
<name>A0A918YVY5_9GAMM</name>
<evidence type="ECO:0000256" key="1">
    <source>
        <dbReference type="ARBA" id="ARBA00004418"/>
    </source>
</evidence>
<dbReference type="GO" id="GO:0030288">
    <property type="term" value="C:outer membrane-bounded periplasmic space"/>
    <property type="evidence" value="ECO:0007669"/>
    <property type="project" value="TreeGrafter"/>
</dbReference>
<keyword evidence="9 10" id="KW-0143">Chaperone</keyword>
<dbReference type="Pfam" id="PF03548">
    <property type="entry name" value="LolA"/>
    <property type="match status" value="1"/>
</dbReference>
<evidence type="ECO:0000256" key="5">
    <source>
        <dbReference type="ARBA" id="ARBA00022448"/>
    </source>
</evidence>
<evidence type="ECO:0000256" key="10">
    <source>
        <dbReference type="HAMAP-Rule" id="MF_00240"/>
    </source>
</evidence>
<evidence type="ECO:0000256" key="8">
    <source>
        <dbReference type="ARBA" id="ARBA00022927"/>
    </source>
</evidence>
<comment type="function">
    <text evidence="10">Participates in the translocation of lipoproteins from the inner membrane to the outer membrane. Only forms a complex with a lipoprotein if the residue after the N-terminal Cys is not an aspartate (The Asp acts as a targeting signal to indicate that the lipoprotein should stay in the inner membrane).</text>
</comment>
<comment type="subunit">
    <text evidence="3 10">Monomer.</text>
</comment>
<dbReference type="InterPro" id="IPR004564">
    <property type="entry name" value="OM_lipoprot_carrier_LolA-like"/>
</dbReference>
<evidence type="ECO:0000256" key="6">
    <source>
        <dbReference type="ARBA" id="ARBA00022729"/>
    </source>
</evidence>
<dbReference type="AlphaFoldDB" id="A0A918YVY5"/>
<evidence type="ECO:0000256" key="3">
    <source>
        <dbReference type="ARBA" id="ARBA00011245"/>
    </source>
</evidence>
<evidence type="ECO:0000313" key="11">
    <source>
        <dbReference type="EMBL" id="GHE26344.1"/>
    </source>
</evidence>